<reference evidence="2 3" key="1">
    <citation type="journal article" date="2014" name="Nature">
        <title>The genome of the recently domesticated crop plant sugar beet (Beta vulgaris).</title>
        <authorList>
            <person name="Dohm J.C."/>
            <person name="Minoche A.E."/>
            <person name="Holtgrawe D."/>
            <person name="Capella-Gutierrez S."/>
            <person name="Zakrzewski F."/>
            <person name="Tafer H."/>
            <person name="Rupp O."/>
            <person name="Sorensen T.R."/>
            <person name="Stracke R."/>
            <person name="Reinhardt R."/>
            <person name="Goesmann A."/>
            <person name="Kraft T."/>
            <person name="Schulz B."/>
            <person name="Stadler P.F."/>
            <person name="Schmidt T."/>
            <person name="Gabaldon T."/>
            <person name="Lehrach H."/>
            <person name="Weisshaar B."/>
            <person name="Himmelbauer H."/>
        </authorList>
    </citation>
    <scope>NUCLEOTIDE SEQUENCE [LARGE SCALE GENOMIC DNA]</scope>
    <source>
        <tissue evidence="2">Taproot</tissue>
    </source>
</reference>
<feature type="compositionally biased region" description="Basic and acidic residues" evidence="1">
    <location>
        <begin position="35"/>
        <end position="51"/>
    </location>
</feature>
<feature type="compositionally biased region" description="Basic and acidic residues" evidence="1">
    <location>
        <begin position="15"/>
        <end position="27"/>
    </location>
</feature>
<feature type="non-terminal residue" evidence="2">
    <location>
        <position position="1"/>
    </location>
</feature>
<evidence type="ECO:0000313" key="3">
    <source>
        <dbReference type="Proteomes" id="UP000035740"/>
    </source>
</evidence>
<evidence type="ECO:0000256" key="1">
    <source>
        <dbReference type="SAM" id="MobiDB-lite"/>
    </source>
</evidence>
<gene>
    <name evidence="2" type="ORF">BVRB_027600</name>
</gene>
<dbReference type="Gramene" id="KMS93823">
    <property type="protein sequence ID" value="KMS93823"/>
    <property type="gene ID" value="BVRB_027600"/>
</dbReference>
<organism evidence="2 3">
    <name type="scientific">Beta vulgaris subsp. vulgaris</name>
    <name type="common">Beet</name>
    <dbReference type="NCBI Taxonomy" id="3555"/>
    <lineage>
        <taxon>Eukaryota</taxon>
        <taxon>Viridiplantae</taxon>
        <taxon>Streptophyta</taxon>
        <taxon>Embryophyta</taxon>
        <taxon>Tracheophyta</taxon>
        <taxon>Spermatophyta</taxon>
        <taxon>Magnoliopsida</taxon>
        <taxon>eudicotyledons</taxon>
        <taxon>Gunneridae</taxon>
        <taxon>Pentapetalae</taxon>
        <taxon>Caryophyllales</taxon>
        <taxon>Chenopodiaceae</taxon>
        <taxon>Betoideae</taxon>
        <taxon>Beta</taxon>
    </lineage>
</organism>
<protein>
    <submittedName>
        <fullName evidence="2">Uncharacterized protein</fullName>
    </submittedName>
</protein>
<feature type="region of interest" description="Disordered" evidence="1">
    <location>
        <begin position="100"/>
        <end position="182"/>
    </location>
</feature>
<dbReference type="EMBL" id="KQ098667">
    <property type="protein sequence ID" value="KMS93823.1"/>
    <property type="molecule type" value="Genomic_DNA"/>
</dbReference>
<feature type="compositionally biased region" description="Low complexity" evidence="1">
    <location>
        <begin position="156"/>
        <end position="165"/>
    </location>
</feature>
<feature type="compositionally biased region" description="Basic and acidic residues" evidence="1">
    <location>
        <begin position="118"/>
        <end position="128"/>
    </location>
</feature>
<dbReference type="Proteomes" id="UP000035740">
    <property type="component" value="Unassembled WGS sequence"/>
</dbReference>
<proteinExistence type="predicted"/>
<feature type="region of interest" description="Disordered" evidence="1">
    <location>
        <begin position="1"/>
        <end position="51"/>
    </location>
</feature>
<keyword evidence="3" id="KW-1185">Reference proteome</keyword>
<accession>A0A0J8B1P9</accession>
<name>A0A0J8B1P9_BETVV</name>
<dbReference type="AlphaFoldDB" id="A0A0J8B1P9"/>
<evidence type="ECO:0000313" key="2">
    <source>
        <dbReference type="EMBL" id="KMS93823.1"/>
    </source>
</evidence>
<sequence>DHECGMCRTTAMQQQRRDAGRRTHDRNASAGANRADNRVDGERLAGAGRTEEEVEVRVRDAGGSEVCVVNGGQDRVVSMSLIGVQDLDRSCVRVGQYRLTDQQQRPAKPAAVRSTRRRGQEPPRRRGLDLGTIVLAGMGTRSGKTPATRECGRGSPGRSTGRSGPELVQQEVPTASDVVGGG</sequence>